<dbReference type="InterPro" id="IPR027417">
    <property type="entry name" value="P-loop_NTPase"/>
</dbReference>
<dbReference type="GO" id="GO:0016301">
    <property type="term" value="F:kinase activity"/>
    <property type="evidence" value="ECO:0007669"/>
    <property type="project" value="InterPro"/>
</dbReference>
<keyword evidence="1" id="KW-0547">Nucleotide-binding</keyword>
<dbReference type="RefSeq" id="WP_110701205.1">
    <property type="nucleotide sequence ID" value="NZ_QJRO01000009.1"/>
</dbReference>
<evidence type="ECO:0000256" key="1">
    <source>
        <dbReference type="ARBA" id="ARBA00022741"/>
    </source>
</evidence>
<dbReference type="Proteomes" id="UP000247620">
    <property type="component" value="Unassembled WGS sequence"/>
</dbReference>
<sequence length="244" mass="27189">MGAPKLRVFAGPNGSGKSTIKDQIPAGLINTYINADDLEKAARATGCINLAEFDISPPLQKLTTFLANHPLLIKAQLQHTVATVELIGQCIDLRAITMNSYYASVIADFIRHELLERRASFTFETVMSSAEKVRFMNEARQLGYRTYLYFVATNSPQINILRVANRVEDGGHDVPKDKIVQRYARTLALLPEAIAATNRAYIFDNTGDESIFLAEITDGTALEFHQDEMPDWFLDAYVSKVLEA</sequence>
<evidence type="ECO:0000259" key="3">
    <source>
        <dbReference type="Pfam" id="PF06414"/>
    </source>
</evidence>
<evidence type="ECO:0000313" key="4">
    <source>
        <dbReference type="EMBL" id="PYB80626.1"/>
    </source>
</evidence>
<keyword evidence="2" id="KW-0067">ATP-binding</keyword>
<protein>
    <recommendedName>
        <fullName evidence="3">Zeta toxin domain-containing protein</fullName>
    </recommendedName>
</protein>
<dbReference type="PANTHER" id="PTHR39206:SF1">
    <property type="entry name" value="SLL8004 PROTEIN"/>
    <property type="match status" value="1"/>
</dbReference>
<dbReference type="InterPro" id="IPR010488">
    <property type="entry name" value="Zeta_toxin_domain"/>
</dbReference>
<dbReference type="Pfam" id="PF06414">
    <property type="entry name" value="Zeta_toxin"/>
    <property type="match status" value="1"/>
</dbReference>
<dbReference type="Gene3D" id="3.40.50.300">
    <property type="entry name" value="P-loop containing nucleotide triphosphate hydrolases"/>
    <property type="match status" value="1"/>
</dbReference>
<gene>
    <name evidence="4" type="ORF">DMX07_15695</name>
</gene>
<feature type="domain" description="Zeta toxin" evidence="3">
    <location>
        <begin position="104"/>
        <end position="211"/>
    </location>
</feature>
<dbReference type="PANTHER" id="PTHR39206">
    <property type="entry name" value="SLL8004 PROTEIN"/>
    <property type="match status" value="1"/>
</dbReference>
<proteinExistence type="predicted"/>
<evidence type="ECO:0000256" key="2">
    <source>
        <dbReference type="ARBA" id="ARBA00022840"/>
    </source>
</evidence>
<name>A0A2V4IRZ6_9PSED</name>
<evidence type="ECO:0000313" key="5">
    <source>
        <dbReference type="Proteomes" id="UP000247620"/>
    </source>
</evidence>
<dbReference type="GO" id="GO:0005524">
    <property type="term" value="F:ATP binding"/>
    <property type="evidence" value="ECO:0007669"/>
    <property type="project" value="UniProtKB-KW"/>
</dbReference>
<dbReference type="EMBL" id="QJRO01000009">
    <property type="protein sequence ID" value="PYB80626.1"/>
    <property type="molecule type" value="Genomic_DNA"/>
</dbReference>
<accession>A0A2V4IRZ6</accession>
<organism evidence="4 5">
    <name type="scientific">Pseudomonas soli</name>
    <dbReference type="NCBI Taxonomy" id="1306993"/>
    <lineage>
        <taxon>Bacteria</taxon>
        <taxon>Pseudomonadati</taxon>
        <taxon>Pseudomonadota</taxon>
        <taxon>Gammaproteobacteria</taxon>
        <taxon>Pseudomonadales</taxon>
        <taxon>Pseudomonadaceae</taxon>
        <taxon>Pseudomonas</taxon>
    </lineage>
</organism>
<comment type="caution">
    <text evidence="4">The sequence shown here is derived from an EMBL/GenBank/DDBJ whole genome shotgun (WGS) entry which is preliminary data.</text>
</comment>
<reference evidence="4 5" key="1">
    <citation type="submission" date="2018-06" db="EMBL/GenBank/DDBJ databases">
        <title>Pseudomonas diversity within urban Lake Michigan freshwaters.</title>
        <authorList>
            <person name="Batrich M."/>
            <person name="Hatzopoulos T."/>
            <person name="Putonti C."/>
        </authorList>
    </citation>
    <scope>NUCLEOTIDE SEQUENCE [LARGE SCALE GENOMIC DNA]</scope>
    <source>
        <strain evidence="4 5">LBp-160603</strain>
    </source>
</reference>
<dbReference type="SUPFAM" id="SSF52540">
    <property type="entry name" value="P-loop containing nucleoside triphosphate hydrolases"/>
    <property type="match status" value="1"/>
</dbReference>
<dbReference type="AlphaFoldDB" id="A0A2V4IRZ6"/>